<evidence type="ECO:0000259" key="4">
    <source>
        <dbReference type="SMART" id="SM00043"/>
    </source>
</evidence>
<dbReference type="CDD" id="cd00042">
    <property type="entry name" value="CY"/>
    <property type="match status" value="1"/>
</dbReference>
<comment type="caution">
    <text evidence="5">The sequence shown here is derived from an EMBL/GenBank/DDBJ whole genome shotgun (WGS) entry which is preliminary data.</text>
</comment>
<dbReference type="GO" id="GO:0004869">
    <property type="term" value="F:cysteine-type endopeptidase inhibitor activity"/>
    <property type="evidence" value="ECO:0007669"/>
    <property type="project" value="UniProtKB-KW"/>
</dbReference>
<protein>
    <recommendedName>
        <fullName evidence="4">Cystatin domain-containing protein</fullName>
    </recommendedName>
</protein>
<proteinExistence type="predicted"/>
<dbReference type="InterPro" id="IPR000010">
    <property type="entry name" value="Cystatin_dom"/>
</dbReference>
<sequence>MATAILTSSLNSHFINKSQLPIFIMAFLRLRTVLLTTATLLSVFFLAISVDYLTPVVGSGGGGGRMVGGRTEIRDVKTNQEVQDLGRFSVKEYNWSRRRQGYKGNGDVVFTEVVEAERQVVSGIKYYLKIAATQEGVPKVFESVVVVKPWVHSKELLNFAPSTKY</sequence>
<keyword evidence="6" id="KW-1185">Reference proteome</keyword>
<organism evidence="5 6">
    <name type="scientific">Liquidambar formosana</name>
    <name type="common">Formosan gum</name>
    <dbReference type="NCBI Taxonomy" id="63359"/>
    <lineage>
        <taxon>Eukaryota</taxon>
        <taxon>Viridiplantae</taxon>
        <taxon>Streptophyta</taxon>
        <taxon>Embryophyta</taxon>
        <taxon>Tracheophyta</taxon>
        <taxon>Spermatophyta</taxon>
        <taxon>Magnoliopsida</taxon>
        <taxon>eudicotyledons</taxon>
        <taxon>Gunneridae</taxon>
        <taxon>Pentapetalae</taxon>
        <taxon>Saxifragales</taxon>
        <taxon>Altingiaceae</taxon>
        <taxon>Liquidambar</taxon>
    </lineage>
</organism>
<evidence type="ECO:0000256" key="3">
    <source>
        <dbReference type="SAM" id="Phobius"/>
    </source>
</evidence>
<dbReference type="AlphaFoldDB" id="A0AAP0S763"/>
<feature type="domain" description="Cystatin" evidence="4">
    <location>
        <begin position="65"/>
        <end position="162"/>
    </location>
</feature>
<feature type="transmembrane region" description="Helical" evidence="3">
    <location>
        <begin position="20"/>
        <end position="48"/>
    </location>
</feature>
<dbReference type="EMBL" id="JBBPBK010000003">
    <property type="protein sequence ID" value="KAK9288767.1"/>
    <property type="molecule type" value="Genomic_DNA"/>
</dbReference>
<gene>
    <name evidence="5" type="ORF">L1049_017231</name>
</gene>
<reference evidence="5 6" key="1">
    <citation type="journal article" date="2024" name="Plant J.">
        <title>Genome sequences and population genomics reveal climatic adaptation and genomic divergence between two closely related sweetgum species.</title>
        <authorList>
            <person name="Xu W.Q."/>
            <person name="Ren C.Q."/>
            <person name="Zhang X.Y."/>
            <person name="Comes H.P."/>
            <person name="Liu X.H."/>
            <person name="Li Y.G."/>
            <person name="Kettle C.J."/>
            <person name="Jalonen R."/>
            <person name="Gaisberger H."/>
            <person name="Ma Y.Z."/>
            <person name="Qiu Y.X."/>
        </authorList>
    </citation>
    <scope>NUCLEOTIDE SEQUENCE [LARGE SCALE GENOMIC DNA]</scope>
    <source>
        <strain evidence="5">Hangzhou</strain>
    </source>
</reference>
<evidence type="ECO:0000313" key="6">
    <source>
        <dbReference type="Proteomes" id="UP001415857"/>
    </source>
</evidence>
<dbReference type="SUPFAM" id="SSF54403">
    <property type="entry name" value="Cystatin/monellin"/>
    <property type="match status" value="1"/>
</dbReference>
<keyword evidence="2" id="KW-0789">Thiol protease inhibitor</keyword>
<dbReference type="PANTHER" id="PTHR47373:SF1">
    <property type="entry name" value="CYSTEINE PROTEINASE INHIBITOR 2"/>
    <property type="match status" value="1"/>
</dbReference>
<accession>A0AAP0S763</accession>
<keyword evidence="3" id="KW-0472">Membrane</keyword>
<keyword evidence="3" id="KW-0812">Transmembrane</keyword>
<dbReference type="SMART" id="SM00043">
    <property type="entry name" value="CY"/>
    <property type="match status" value="1"/>
</dbReference>
<evidence type="ECO:0000256" key="2">
    <source>
        <dbReference type="ARBA" id="ARBA00022704"/>
    </source>
</evidence>
<dbReference type="Proteomes" id="UP001415857">
    <property type="component" value="Unassembled WGS sequence"/>
</dbReference>
<evidence type="ECO:0000313" key="5">
    <source>
        <dbReference type="EMBL" id="KAK9288767.1"/>
    </source>
</evidence>
<evidence type="ECO:0000256" key="1">
    <source>
        <dbReference type="ARBA" id="ARBA00022690"/>
    </source>
</evidence>
<keyword evidence="3" id="KW-1133">Transmembrane helix</keyword>
<dbReference type="Pfam" id="PF16845">
    <property type="entry name" value="SQAPI"/>
    <property type="match status" value="1"/>
</dbReference>
<dbReference type="PANTHER" id="PTHR47373">
    <property type="entry name" value="CYSTEINE PROTEINASE INHIBITOR 2"/>
    <property type="match status" value="1"/>
</dbReference>
<dbReference type="InterPro" id="IPR046350">
    <property type="entry name" value="Cystatin_sf"/>
</dbReference>
<dbReference type="Gene3D" id="3.10.450.10">
    <property type="match status" value="1"/>
</dbReference>
<name>A0AAP0S763_LIQFO</name>
<keyword evidence="1" id="KW-0646">Protease inhibitor</keyword>